<keyword evidence="5 17" id="KW-0812">Transmembrane</keyword>
<dbReference type="PANTHER" id="PTHR42735">
    <property type="match status" value="1"/>
</dbReference>
<organism evidence="18 19">
    <name type="scientific">Paramecium primaurelia</name>
    <dbReference type="NCBI Taxonomy" id="5886"/>
    <lineage>
        <taxon>Eukaryota</taxon>
        <taxon>Sar</taxon>
        <taxon>Alveolata</taxon>
        <taxon>Ciliophora</taxon>
        <taxon>Intramacronucleata</taxon>
        <taxon>Oligohymenophorea</taxon>
        <taxon>Peniculida</taxon>
        <taxon>Parameciidae</taxon>
        <taxon>Paramecium</taxon>
    </lineage>
</organism>
<gene>
    <name evidence="18" type="ORF">PPRIM_AZ9-3.1.T0660232</name>
</gene>
<keyword evidence="6" id="KW-0256">Endoplasmic reticulum</keyword>
<evidence type="ECO:0000256" key="13">
    <source>
        <dbReference type="ARBA" id="ARBA00038302"/>
    </source>
</evidence>
<evidence type="ECO:0000256" key="15">
    <source>
        <dbReference type="ARBA" id="ARBA00042568"/>
    </source>
</evidence>
<comment type="cofactor">
    <cofactor evidence="1 16">
        <name>pyridoxal 5'-phosphate</name>
        <dbReference type="ChEBI" id="CHEBI:597326"/>
    </cofactor>
</comment>
<evidence type="ECO:0000256" key="10">
    <source>
        <dbReference type="ARBA" id="ARBA00023098"/>
    </source>
</evidence>
<dbReference type="Proteomes" id="UP000688137">
    <property type="component" value="Unassembled WGS sequence"/>
</dbReference>
<keyword evidence="19" id="KW-1185">Reference proteome</keyword>
<protein>
    <recommendedName>
        <fullName evidence="14">sphinganine-1-phosphate aldolase</fullName>
        <ecNumber evidence="14">4.1.2.27</ecNumber>
    </recommendedName>
    <alternativeName>
        <fullName evidence="15">Sphingosine-1-phosphate aldolase</fullName>
    </alternativeName>
</protein>
<evidence type="ECO:0000256" key="8">
    <source>
        <dbReference type="ARBA" id="ARBA00022919"/>
    </source>
</evidence>
<dbReference type="EMBL" id="CAJJDM010000068">
    <property type="protein sequence ID" value="CAD8081912.1"/>
    <property type="molecule type" value="Genomic_DNA"/>
</dbReference>
<reference evidence="18" key="1">
    <citation type="submission" date="2021-01" db="EMBL/GenBank/DDBJ databases">
        <authorList>
            <consortium name="Genoscope - CEA"/>
            <person name="William W."/>
        </authorList>
    </citation>
    <scope>NUCLEOTIDE SEQUENCE</scope>
</reference>
<keyword evidence="10" id="KW-0443">Lipid metabolism</keyword>
<dbReference type="GO" id="GO:0008117">
    <property type="term" value="F:sphinganine-1-phosphate aldolase activity"/>
    <property type="evidence" value="ECO:0007669"/>
    <property type="project" value="UniProtKB-EC"/>
</dbReference>
<dbReference type="GO" id="GO:0005789">
    <property type="term" value="C:endoplasmic reticulum membrane"/>
    <property type="evidence" value="ECO:0007669"/>
    <property type="project" value="UniProtKB-SubCell"/>
</dbReference>
<keyword evidence="7 16" id="KW-0663">Pyridoxal phosphate</keyword>
<dbReference type="AlphaFoldDB" id="A0A8S1MRD5"/>
<dbReference type="EC" id="4.1.2.27" evidence="14"/>
<evidence type="ECO:0000256" key="3">
    <source>
        <dbReference type="ARBA" id="ARBA00004760"/>
    </source>
</evidence>
<comment type="pathway">
    <text evidence="4">Sphingolipid metabolism.</text>
</comment>
<comment type="pathway">
    <text evidence="3">Lipid metabolism; sphingolipid metabolism.</text>
</comment>
<evidence type="ECO:0000256" key="2">
    <source>
        <dbReference type="ARBA" id="ARBA00004389"/>
    </source>
</evidence>
<evidence type="ECO:0000256" key="9">
    <source>
        <dbReference type="ARBA" id="ARBA00022989"/>
    </source>
</evidence>
<evidence type="ECO:0000313" key="18">
    <source>
        <dbReference type="EMBL" id="CAD8081912.1"/>
    </source>
</evidence>
<dbReference type="PANTHER" id="PTHR42735:SF6">
    <property type="entry name" value="SPHINGOSINE-1-PHOSPHATE LYASE 1"/>
    <property type="match status" value="1"/>
</dbReference>
<evidence type="ECO:0000256" key="17">
    <source>
        <dbReference type="SAM" id="Phobius"/>
    </source>
</evidence>
<evidence type="ECO:0000256" key="6">
    <source>
        <dbReference type="ARBA" id="ARBA00022824"/>
    </source>
</evidence>
<keyword evidence="11 17" id="KW-0472">Membrane</keyword>
<evidence type="ECO:0000256" key="11">
    <source>
        <dbReference type="ARBA" id="ARBA00023136"/>
    </source>
</evidence>
<comment type="caution">
    <text evidence="18">The sequence shown here is derived from an EMBL/GenBank/DDBJ whole genome shotgun (WGS) entry which is preliminary data.</text>
</comment>
<keyword evidence="8" id="KW-0746">Sphingolipid metabolism</keyword>
<proteinExistence type="inferred from homology"/>
<name>A0A8S1MRD5_PARPR</name>
<keyword evidence="9 17" id="KW-1133">Transmembrane helix</keyword>
<evidence type="ECO:0000256" key="5">
    <source>
        <dbReference type="ARBA" id="ARBA00022692"/>
    </source>
</evidence>
<accession>A0A8S1MRD5</accession>
<dbReference type="GO" id="GO:0019752">
    <property type="term" value="P:carboxylic acid metabolic process"/>
    <property type="evidence" value="ECO:0007669"/>
    <property type="project" value="InterPro"/>
</dbReference>
<evidence type="ECO:0000256" key="12">
    <source>
        <dbReference type="ARBA" id="ARBA00023239"/>
    </source>
</evidence>
<feature type="modified residue" description="N6-(pyridoxal phosphate)lysine" evidence="16">
    <location>
        <position position="348"/>
    </location>
</feature>
<dbReference type="Pfam" id="PF00282">
    <property type="entry name" value="Pyridoxal_deC"/>
    <property type="match status" value="1"/>
</dbReference>
<evidence type="ECO:0000256" key="1">
    <source>
        <dbReference type="ARBA" id="ARBA00001933"/>
    </source>
</evidence>
<evidence type="ECO:0000256" key="4">
    <source>
        <dbReference type="ARBA" id="ARBA00004991"/>
    </source>
</evidence>
<evidence type="ECO:0000256" key="7">
    <source>
        <dbReference type="ARBA" id="ARBA00022898"/>
    </source>
</evidence>
<dbReference type="OMA" id="AFWQLRG"/>
<dbReference type="GO" id="GO:0030170">
    <property type="term" value="F:pyridoxal phosphate binding"/>
    <property type="evidence" value="ECO:0007669"/>
    <property type="project" value="InterPro"/>
</dbReference>
<evidence type="ECO:0000256" key="16">
    <source>
        <dbReference type="PIRSR" id="PIRSR602129-50"/>
    </source>
</evidence>
<comment type="subcellular location">
    <subcellularLocation>
        <location evidence="2">Endoplasmic reticulum membrane</location>
        <topology evidence="2">Single-pass membrane protein</topology>
    </subcellularLocation>
</comment>
<feature type="transmembrane region" description="Helical" evidence="17">
    <location>
        <begin position="30"/>
        <end position="48"/>
    </location>
</feature>
<dbReference type="GO" id="GO:0030149">
    <property type="term" value="P:sphingolipid catabolic process"/>
    <property type="evidence" value="ECO:0007669"/>
    <property type="project" value="TreeGrafter"/>
</dbReference>
<sequence>MYQTIDFLKQAYTSLKSSIKWQTQLDEFDIIFLGVLITLILHFILNRIRIPRRDYNQSYWTFIKSQVFLGLINYCPGVSSFLEKKKEEALKSFSHSLDKYTTNKTFKIPENGMGYDKINERLKSWIDRDSKNYYSGKVSGSLYVHNDQQFIEDCQEFTKNFLYSNPMHADLWPASRQLEAEVIKMTGELFGQDKEAIGMLTTGGTESILLAILAYRNWAETEKGITQPNIVIPETAHAAFYKAGEYFKIQVRTAKVNQKTFTVDLKDLKSHINSNTICIVGSLPNFPYGTQDPIEELAAIAKKKKIGFHVDACLGGFIVAFAKEKGMNYGNYDFTLDGVTSISCDQHKHGLAPKGVSTILFKTRQLRQYAFFSTATWSGGAYAVPTTQGSKTGVGAAGAWFTMLAIGRKRYIELSKSIINATIQLAKQINEIPELEVCGEPKINCVCFKSKGNINVYSIHQILTSKGWNLNTTQNPNGIHISVTQQNIQNLKVFVQDIKEAIKEIKTNPSKYKSGGDMGALYGTTQKIPDSKFAGNALKLYLDSVLKL</sequence>
<keyword evidence="12" id="KW-0456">Lyase</keyword>
<evidence type="ECO:0000313" key="19">
    <source>
        <dbReference type="Proteomes" id="UP000688137"/>
    </source>
</evidence>
<dbReference type="InterPro" id="IPR002129">
    <property type="entry name" value="PyrdxlP-dep_de-COase"/>
</dbReference>
<evidence type="ECO:0000256" key="14">
    <source>
        <dbReference type="ARBA" id="ARBA00038965"/>
    </source>
</evidence>
<dbReference type="InterPro" id="IPR050477">
    <property type="entry name" value="GrpII_AminoAcid_Decarb"/>
</dbReference>
<comment type="similarity">
    <text evidence="13">Belongs to the group II decarboxylase family. Sphingosine-1-phosphate lyase subfamily.</text>
</comment>
<dbReference type="FunFam" id="3.40.640.10:FF:000020">
    <property type="entry name" value="sphingosine-1-phosphate lyase 1"/>
    <property type="match status" value="1"/>
</dbReference>